<accession>A0A5B7HS44</accession>
<proteinExistence type="predicted"/>
<keyword evidence="3" id="KW-1185">Reference proteome</keyword>
<sequence length="64" mass="6959">MGGTGAEGRPTRGGDLPGPAHRQIVFLGGRREITVGQMMAAELRTHHCHLHNGHNWSLFSPPYS</sequence>
<reference evidence="2 3" key="1">
    <citation type="submission" date="2019-05" db="EMBL/GenBank/DDBJ databases">
        <title>Another draft genome of Portunus trituberculatus and its Hox gene families provides insights of decapod evolution.</title>
        <authorList>
            <person name="Jeong J.-H."/>
            <person name="Song I."/>
            <person name="Kim S."/>
            <person name="Choi T."/>
            <person name="Kim D."/>
            <person name="Ryu S."/>
            <person name="Kim W."/>
        </authorList>
    </citation>
    <scope>NUCLEOTIDE SEQUENCE [LARGE SCALE GENOMIC DNA]</scope>
    <source>
        <tissue evidence="2">Muscle</tissue>
    </source>
</reference>
<dbReference type="EMBL" id="VSRR010038315">
    <property type="protein sequence ID" value="MPC74142.1"/>
    <property type="molecule type" value="Genomic_DNA"/>
</dbReference>
<evidence type="ECO:0000313" key="2">
    <source>
        <dbReference type="EMBL" id="MPC74142.1"/>
    </source>
</evidence>
<comment type="caution">
    <text evidence="2">The sequence shown here is derived from an EMBL/GenBank/DDBJ whole genome shotgun (WGS) entry which is preliminary data.</text>
</comment>
<dbReference type="Proteomes" id="UP000324222">
    <property type="component" value="Unassembled WGS sequence"/>
</dbReference>
<feature type="region of interest" description="Disordered" evidence="1">
    <location>
        <begin position="1"/>
        <end position="21"/>
    </location>
</feature>
<protein>
    <submittedName>
        <fullName evidence="2">Uncharacterized protein</fullName>
    </submittedName>
</protein>
<organism evidence="2 3">
    <name type="scientific">Portunus trituberculatus</name>
    <name type="common">Swimming crab</name>
    <name type="synonym">Neptunus trituberculatus</name>
    <dbReference type="NCBI Taxonomy" id="210409"/>
    <lineage>
        <taxon>Eukaryota</taxon>
        <taxon>Metazoa</taxon>
        <taxon>Ecdysozoa</taxon>
        <taxon>Arthropoda</taxon>
        <taxon>Crustacea</taxon>
        <taxon>Multicrustacea</taxon>
        <taxon>Malacostraca</taxon>
        <taxon>Eumalacostraca</taxon>
        <taxon>Eucarida</taxon>
        <taxon>Decapoda</taxon>
        <taxon>Pleocyemata</taxon>
        <taxon>Brachyura</taxon>
        <taxon>Eubrachyura</taxon>
        <taxon>Portunoidea</taxon>
        <taxon>Portunidae</taxon>
        <taxon>Portuninae</taxon>
        <taxon>Portunus</taxon>
    </lineage>
</organism>
<gene>
    <name evidence="2" type="ORF">E2C01_068491</name>
</gene>
<dbReference type="AlphaFoldDB" id="A0A5B7HS44"/>
<evidence type="ECO:0000256" key="1">
    <source>
        <dbReference type="SAM" id="MobiDB-lite"/>
    </source>
</evidence>
<evidence type="ECO:0000313" key="3">
    <source>
        <dbReference type="Proteomes" id="UP000324222"/>
    </source>
</evidence>
<name>A0A5B7HS44_PORTR</name>